<accession>A0A7N0USS5</accession>
<dbReference type="AlphaFoldDB" id="A0A7N0USS5"/>
<keyword evidence="1" id="KW-0732">Signal</keyword>
<evidence type="ECO:0000256" key="1">
    <source>
        <dbReference type="SAM" id="SignalP"/>
    </source>
</evidence>
<proteinExistence type="predicted"/>
<name>A0A7N0USS5_KALFE</name>
<evidence type="ECO:0000313" key="2">
    <source>
        <dbReference type="EnsemblPlants" id="Kaladp0082s0132.1.v1.1.CDS.1"/>
    </source>
</evidence>
<dbReference type="EnsemblPlants" id="Kaladp0082s0132.1.v1.1">
    <property type="protein sequence ID" value="Kaladp0082s0132.1.v1.1.CDS.1"/>
    <property type="gene ID" value="Kaladp0082s0132.v1.1"/>
</dbReference>
<feature type="signal peptide" evidence="1">
    <location>
        <begin position="1"/>
        <end position="16"/>
    </location>
</feature>
<keyword evidence="3" id="KW-1185">Reference proteome</keyword>
<dbReference type="Gramene" id="Kaladp0082s0132.1.v1.1">
    <property type="protein sequence ID" value="Kaladp0082s0132.1.v1.1.CDS.1"/>
    <property type="gene ID" value="Kaladp0082s0132.v1.1"/>
</dbReference>
<evidence type="ECO:0000313" key="3">
    <source>
        <dbReference type="Proteomes" id="UP000594263"/>
    </source>
</evidence>
<protein>
    <recommendedName>
        <fullName evidence="4">Secreted protein</fullName>
    </recommendedName>
</protein>
<feature type="chain" id="PRO_5029861615" description="Secreted protein" evidence="1">
    <location>
        <begin position="17"/>
        <end position="71"/>
    </location>
</feature>
<evidence type="ECO:0008006" key="4">
    <source>
        <dbReference type="Google" id="ProtNLM"/>
    </source>
</evidence>
<dbReference type="Proteomes" id="UP000594263">
    <property type="component" value="Unplaced"/>
</dbReference>
<sequence length="71" mass="8384">MLLSCFTWTWNSLVTCLNMQHSAHFGEMQSQFTLYNFYISQLAFRSGFCLEAYMLETFAQTRRYPIPLALL</sequence>
<reference evidence="2" key="1">
    <citation type="submission" date="2021-01" db="UniProtKB">
        <authorList>
            <consortium name="EnsemblPlants"/>
        </authorList>
    </citation>
    <scope>IDENTIFICATION</scope>
</reference>
<organism evidence="2 3">
    <name type="scientific">Kalanchoe fedtschenkoi</name>
    <name type="common">Lavender scallops</name>
    <name type="synonym">South American air plant</name>
    <dbReference type="NCBI Taxonomy" id="63787"/>
    <lineage>
        <taxon>Eukaryota</taxon>
        <taxon>Viridiplantae</taxon>
        <taxon>Streptophyta</taxon>
        <taxon>Embryophyta</taxon>
        <taxon>Tracheophyta</taxon>
        <taxon>Spermatophyta</taxon>
        <taxon>Magnoliopsida</taxon>
        <taxon>eudicotyledons</taxon>
        <taxon>Gunneridae</taxon>
        <taxon>Pentapetalae</taxon>
        <taxon>Saxifragales</taxon>
        <taxon>Crassulaceae</taxon>
        <taxon>Kalanchoe</taxon>
    </lineage>
</organism>